<sequence>MSAPNESINASPAEKSVNLDRKPSDVEKAAHDSGHETGTDFDIKPAASEEVGGVFGGEGGKNFRVMGRKSTLFALLTNQFGIAALGLPSAYRDIGIVPGIIVTWGTALLAWYTGYEFWRFYCRHPHCVTVIDMARTAGGRFWEVIVGIAFVIQLNMCCASASVTLSIGFNSIGDHSMCTVGFIGIACLISYILCIPRTMKFVAQSGLPCMISIIAAVLITMISIGVSKPNLAEDGWKPDLKVVNNPGFKTIFNAVLKIVWAFAGHHAYVSYMAEMRDPVKDFPWALSWLGVIGASFYTFLAVGIYCLSGEYTTSPALGAAPRIAAKAAYGIVIPAIVTAALANGHIGIKYVFVVVMRKMNALNEITANTPKSWGVWVTIATVFWIIAFIISNAIPIFDSLVSIQSATTYAWFSFGLASVLWFSWNKGSYFKSPKQIAFTCLNVSIVGWAFFLNGCGLWSSITQMLDIFASDKGVNGSFSCGDNSAL</sequence>
<feature type="domain" description="Amino acid transporter transmembrane" evidence="8">
    <location>
        <begin position="70"/>
        <end position="450"/>
    </location>
</feature>
<reference evidence="9 10" key="1">
    <citation type="submission" date="2017-06" db="EMBL/GenBank/DDBJ databases">
        <title>Comparative genomic analysis of Ambrosia Fusariam Clade fungi.</title>
        <authorList>
            <person name="Stajich J.E."/>
            <person name="Carrillo J."/>
            <person name="Kijimoto T."/>
            <person name="Eskalen A."/>
            <person name="O'Donnell K."/>
            <person name="Kasson M."/>
        </authorList>
    </citation>
    <scope>NUCLEOTIDE SEQUENCE [LARGE SCALE GENOMIC DNA]</scope>
    <source>
        <strain evidence="9">UCR3666</strain>
    </source>
</reference>
<dbReference type="AlphaFoldDB" id="A0A3M2SMI1"/>
<keyword evidence="4 7" id="KW-1133">Transmembrane helix</keyword>
<feature type="compositionally biased region" description="Polar residues" evidence="6">
    <location>
        <begin position="1"/>
        <end position="10"/>
    </location>
</feature>
<dbReference type="STRING" id="2010991.A0A3M2SMI1"/>
<dbReference type="PANTHER" id="PTHR22950">
    <property type="entry name" value="AMINO ACID TRANSPORTER"/>
    <property type="match status" value="1"/>
</dbReference>
<keyword evidence="5 7" id="KW-0472">Membrane</keyword>
<gene>
    <name evidence="9" type="ORF">CDV36_001861</name>
</gene>
<accession>A0A3M2SMI1</accession>
<keyword evidence="3 7" id="KW-0812">Transmembrane</keyword>
<evidence type="ECO:0000256" key="6">
    <source>
        <dbReference type="SAM" id="MobiDB-lite"/>
    </source>
</evidence>
<feature type="region of interest" description="Disordered" evidence="6">
    <location>
        <begin position="1"/>
        <end position="42"/>
    </location>
</feature>
<comment type="subcellular location">
    <subcellularLocation>
        <location evidence="1">Membrane</location>
        <topology evidence="1">Multi-pass membrane protein</topology>
    </subcellularLocation>
</comment>
<dbReference type="Proteomes" id="UP000277212">
    <property type="component" value="Unassembled WGS sequence"/>
</dbReference>
<feature type="transmembrane region" description="Helical" evidence="7">
    <location>
        <begin position="373"/>
        <end position="394"/>
    </location>
</feature>
<evidence type="ECO:0000313" key="9">
    <source>
        <dbReference type="EMBL" id="RMJ18455.1"/>
    </source>
</evidence>
<evidence type="ECO:0000256" key="7">
    <source>
        <dbReference type="SAM" id="Phobius"/>
    </source>
</evidence>
<evidence type="ECO:0000256" key="4">
    <source>
        <dbReference type="ARBA" id="ARBA00022989"/>
    </source>
</evidence>
<feature type="compositionally biased region" description="Basic and acidic residues" evidence="6">
    <location>
        <begin position="17"/>
        <end position="42"/>
    </location>
</feature>
<evidence type="ECO:0000256" key="2">
    <source>
        <dbReference type="ARBA" id="ARBA00008066"/>
    </source>
</evidence>
<comment type="similarity">
    <text evidence="2">Belongs to the amino acid/polyamine transporter 2 family.</text>
</comment>
<proteinExistence type="inferred from homology"/>
<feature type="transmembrane region" description="Helical" evidence="7">
    <location>
        <begin position="436"/>
        <end position="461"/>
    </location>
</feature>
<keyword evidence="10" id="KW-1185">Reference proteome</keyword>
<feature type="transmembrane region" description="Helical" evidence="7">
    <location>
        <begin position="246"/>
        <end position="263"/>
    </location>
</feature>
<feature type="transmembrane region" description="Helical" evidence="7">
    <location>
        <begin position="71"/>
        <end position="90"/>
    </location>
</feature>
<feature type="transmembrane region" description="Helical" evidence="7">
    <location>
        <begin position="175"/>
        <end position="195"/>
    </location>
</feature>
<dbReference type="OrthoDB" id="294730at2759"/>
<dbReference type="GO" id="GO:0016020">
    <property type="term" value="C:membrane"/>
    <property type="evidence" value="ECO:0007669"/>
    <property type="project" value="UniProtKB-SubCell"/>
</dbReference>
<evidence type="ECO:0000256" key="5">
    <source>
        <dbReference type="ARBA" id="ARBA00023136"/>
    </source>
</evidence>
<evidence type="ECO:0000313" key="10">
    <source>
        <dbReference type="Proteomes" id="UP000277212"/>
    </source>
</evidence>
<feature type="transmembrane region" description="Helical" evidence="7">
    <location>
        <begin position="284"/>
        <end position="307"/>
    </location>
</feature>
<dbReference type="PANTHER" id="PTHR22950:SF479">
    <property type="entry name" value="AMINO ACID TRANSPORTER (EUROFUNG)-RELATED"/>
    <property type="match status" value="1"/>
</dbReference>
<dbReference type="EMBL" id="NKUJ01000019">
    <property type="protein sequence ID" value="RMJ18455.1"/>
    <property type="molecule type" value="Genomic_DNA"/>
</dbReference>
<comment type="caution">
    <text evidence="9">The sequence shown here is derived from an EMBL/GenBank/DDBJ whole genome shotgun (WGS) entry which is preliminary data.</text>
</comment>
<evidence type="ECO:0000259" key="8">
    <source>
        <dbReference type="Pfam" id="PF01490"/>
    </source>
</evidence>
<evidence type="ECO:0000256" key="3">
    <source>
        <dbReference type="ARBA" id="ARBA00022692"/>
    </source>
</evidence>
<dbReference type="Gene3D" id="1.20.1740.10">
    <property type="entry name" value="Amino acid/polyamine transporter I"/>
    <property type="match status" value="1"/>
</dbReference>
<feature type="transmembrane region" description="Helical" evidence="7">
    <location>
        <begin position="327"/>
        <end position="352"/>
    </location>
</feature>
<name>A0A3M2SMI1_9HYPO</name>
<evidence type="ECO:0000256" key="1">
    <source>
        <dbReference type="ARBA" id="ARBA00004141"/>
    </source>
</evidence>
<feature type="transmembrane region" description="Helical" evidence="7">
    <location>
        <begin position="96"/>
        <end position="115"/>
    </location>
</feature>
<organism evidence="9 10">
    <name type="scientific">Fusarium kuroshium</name>
    <dbReference type="NCBI Taxonomy" id="2010991"/>
    <lineage>
        <taxon>Eukaryota</taxon>
        <taxon>Fungi</taxon>
        <taxon>Dikarya</taxon>
        <taxon>Ascomycota</taxon>
        <taxon>Pezizomycotina</taxon>
        <taxon>Sordariomycetes</taxon>
        <taxon>Hypocreomycetidae</taxon>
        <taxon>Hypocreales</taxon>
        <taxon>Nectriaceae</taxon>
        <taxon>Fusarium</taxon>
        <taxon>Fusarium solani species complex</taxon>
    </lineage>
</organism>
<dbReference type="InterPro" id="IPR013057">
    <property type="entry name" value="AA_transpt_TM"/>
</dbReference>
<dbReference type="GO" id="GO:0015179">
    <property type="term" value="F:L-amino acid transmembrane transporter activity"/>
    <property type="evidence" value="ECO:0007669"/>
    <property type="project" value="TreeGrafter"/>
</dbReference>
<protein>
    <recommendedName>
        <fullName evidence="8">Amino acid transporter transmembrane domain-containing protein</fullName>
    </recommendedName>
</protein>
<feature type="transmembrane region" description="Helical" evidence="7">
    <location>
        <begin position="406"/>
        <end position="424"/>
    </location>
</feature>
<dbReference type="Pfam" id="PF01490">
    <property type="entry name" value="Aa_trans"/>
    <property type="match status" value="1"/>
</dbReference>
<feature type="transmembrane region" description="Helical" evidence="7">
    <location>
        <begin position="141"/>
        <end position="169"/>
    </location>
</feature>
<feature type="transmembrane region" description="Helical" evidence="7">
    <location>
        <begin position="207"/>
        <end position="226"/>
    </location>
</feature>